<reference evidence="6" key="1">
    <citation type="journal article" date="2019" name="Int. J. Syst. Evol. Microbiol.">
        <title>The Global Catalogue of Microorganisms (GCM) 10K type strain sequencing project: providing services to taxonomists for standard genome sequencing and annotation.</title>
        <authorList>
            <consortium name="The Broad Institute Genomics Platform"/>
            <consortium name="The Broad Institute Genome Sequencing Center for Infectious Disease"/>
            <person name="Wu L."/>
            <person name="Ma J."/>
        </authorList>
    </citation>
    <scope>NUCLEOTIDE SEQUENCE [LARGE SCALE GENOMIC DNA]</scope>
    <source>
        <strain evidence="6">JCM 13250</strain>
    </source>
</reference>
<evidence type="ECO:0000313" key="5">
    <source>
        <dbReference type="EMBL" id="GAA1787336.1"/>
    </source>
</evidence>
<dbReference type="InterPro" id="IPR045864">
    <property type="entry name" value="aa-tRNA-synth_II/BPL/LPL"/>
</dbReference>
<dbReference type="RefSeq" id="WP_344126084.1">
    <property type="nucleotide sequence ID" value="NZ_BAAALT010000013.1"/>
</dbReference>
<organism evidence="5 6">
    <name type="scientific">Luedemannella flava</name>
    <dbReference type="NCBI Taxonomy" id="349316"/>
    <lineage>
        <taxon>Bacteria</taxon>
        <taxon>Bacillati</taxon>
        <taxon>Actinomycetota</taxon>
        <taxon>Actinomycetes</taxon>
        <taxon>Micromonosporales</taxon>
        <taxon>Micromonosporaceae</taxon>
        <taxon>Luedemannella</taxon>
    </lineage>
</organism>
<dbReference type="PANTHER" id="PTHR12835">
    <property type="entry name" value="BIOTIN PROTEIN LIGASE"/>
    <property type="match status" value="1"/>
</dbReference>
<proteinExistence type="predicted"/>
<dbReference type="Gene3D" id="3.30.930.10">
    <property type="entry name" value="Bira Bifunctional Protein, Domain 2"/>
    <property type="match status" value="1"/>
</dbReference>
<keyword evidence="1 5" id="KW-0436">Ligase</keyword>
<protein>
    <recommendedName>
        <fullName evidence="3">biotin--[biotin carboxyl-carrier protein] ligase</fullName>
        <ecNumber evidence="3">6.3.4.15</ecNumber>
    </recommendedName>
</protein>
<sequence length="288" mass="29827">MADSPYTDLDRPPLHEAALRRALIVGDLWTDVRVVARTGSTNADVASAGRDGAPEGLVIVAEQQDAGRGRLGRTWVSPPRAGLAVSVLLRPAAPIARWGWLPLLAGVALAEAVGRVGVVDAVLKWPNDLLVRSATASDLVGPGYGKCAGLLAEMVPGGAVVLGIGLNVHQRVDELPPPAELGALPPVSLALAGALCTDRDPLLRALLRSLATWYSRWSAADGDPVASGVREAYLRGCVTLGADVRVSLPDGATVAGRASDVDLDGRLVVVDATGDRRAVAAGDVRHVR</sequence>
<dbReference type="InterPro" id="IPR003142">
    <property type="entry name" value="BPL_C"/>
</dbReference>
<evidence type="ECO:0000256" key="1">
    <source>
        <dbReference type="ARBA" id="ARBA00022598"/>
    </source>
</evidence>
<evidence type="ECO:0000313" key="6">
    <source>
        <dbReference type="Proteomes" id="UP001500218"/>
    </source>
</evidence>
<dbReference type="EC" id="6.3.4.15" evidence="3"/>
<gene>
    <name evidence="5" type="ORF">GCM10009682_06700</name>
</gene>
<dbReference type="Pfam" id="PF02237">
    <property type="entry name" value="BPL_C"/>
    <property type="match status" value="1"/>
</dbReference>
<dbReference type="NCBIfam" id="TIGR00121">
    <property type="entry name" value="birA_ligase"/>
    <property type="match status" value="1"/>
</dbReference>
<keyword evidence="6" id="KW-1185">Reference proteome</keyword>
<dbReference type="PANTHER" id="PTHR12835:SF5">
    <property type="entry name" value="BIOTIN--PROTEIN LIGASE"/>
    <property type="match status" value="1"/>
</dbReference>
<dbReference type="Proteomes" id="UP001500218">
    <property type="component" value="Unassembled WGS sequence"/>
</dbReference>
<evidence type="ECO:0000256" key="3">
    <source>
        <dbReference type="ARBA" id="ARBA00024227"/>
    </source>
</evidence>
<dbReference type="InterPro" id="IPR004143">
    <property type="entry name" value="BPL_LPL_catalytic"/>
</dbReference>
<keyword evidence="2" id="KW-0092">Biotin</keyword>
<dbReference type="CDD" id="cd16442">
    <property type="entry name" value="BPL"/>
    <property type="match status" value="1"/>
</dbReference>
<accession>A0ABP4XPR1</accession>
<dbReference type="EMBL" id="BAAALT010000013">
    <property type="protein sequence ID" value="GAA1787336.1"/>
    <property type="molecule type" value="Genomic_DNA"/>
</dbReference>
<evidence type="ECO:0000256" key="2">
    <source>
        <dbReference type="ARBA" id="ARBA00023267"/>
    </source>
</evidence>
<name>A0ABP4XPR1_9ACTN</name>
<dbReference type="Gene3D" id="2.30.30.100">
    <property type="match status" value="1"/>
</dbReference>
<dbReference type="PROSITE" id="PS51733">
    <property type="entry name" value="BPL_LPL_CATALYTIC"/>
    <property type="match status" value="1"/>
</dbReference>
<evidence type="ECO:0000259" key="4">
    <source>
        <dbReference type="PROSITE" id="PS51733"/>
    </source>
</evidence>
<dbReference type="InterPro" id="IPR004408">
    <property type="entry name" value="Biotin_CoA_COase_ligase"/>
</dbReference>
<dbReference type="GO" id="GO:0016874">
    <property type="term" value="F:ligase activity"/>
    <property type="evidence" value="ECO:0007669"/>
    <property type="project" value="UniProtKB-KW"/>
</dbReference>
<comment type="caution">
    <text evidence="5">The sequence shown here is derived from an EMBL/GenBank/DDBJ whole genome shotgun (WGS) entry which is preliminary data.</text>
</comment>
<feature type="domain" description="BPL/LPL catalytic" evidence="4">
    <location>
        <begin position="30"/>
        <end position="218"/>
    </location>
</feature>
<dbReference type="Pfam" id="PF03099">
    <property type="entry name" value="BPL_LplA_LipB"/>
    <property type="match status" value="1"/>
</dbReference>
<dbReference type="SUPFAM" id="SSF55681">
    <property type="entry name" value="Class II aaRS and biotin synthetases"/>
    <property type="match status" value="1"/>
</dbReference>